<dbReference type="EMBL" id="JTHP01000003">
    <property type="protein sequence ID" value="KJD47122.1"/>
    <property type="molecule type" value="Genomic_DNA"/>
</dbReference>
<reference evidence="1 2" key="1">
    <citation type="submission" date="2014-11" db="EMBL/GenBank/DDBJ databases">
        <title>Draft Genome Sequences of Paenibacillus polymyxa NRRL B-30509 and Paenibacillus terrae NRRL B-30644, Strains from a Poultry Environment that Produce Tridecaptin A and Paenicidins.</title>
        <authorList>
            <person name="van Belkum M.J."/>
            <person name="Lohans C.T."/>
            <person name="Vederas J.C."/>
        </authorList>
    </citation>
    <scope>NUCLEOTIDE SEQUENCE [LARGE SCALE GENOMIC DNA]</scope>
    <source>
        <strain evidence="1 2">NRRL B-30644</strain>
    </source>
</reference>
<dbReference type="RefSeq" id="WP_044644709.1">
    <property type="nucleotide sequence ID" value="NZ_JTHP01000003.1"/>
</dbReference>
<keyword evidence="2" id="KW-1185">Reference proteome</keyword>
<dbReference type="PATRIC" id="fig|159743.3.peg.625"/>
<organism evidence="1 2">
    <name type="scientific">Paenibacillus terrae</name>
    <dbReference type="NCBI Taxonomy" id="159743"/>
    <lineage>
        <taxon>Bacteria</taxon>
        <taxon>Bacillati</taxon>
        <taxon>Bacillota</taxon>
        <taxon>Bacilli</taxon>
        <taxon>Bacillales</taxon>
        <taxon>Paenibacillaceae</taxon>
        <taxon>Paenibacillus</taxon>
    </lineage>
</organism>
<protein>
    <submittedName>
        <fullName evidence="1">Uncharacterized protein</fullName>
    </submittedName>
</protein>
<dbReference type="AlphaFoldDB" id="A0A0D7XAC1"/>
<sequence length="59" mass="6805">MDKRKKGKKMATQMAATPTLYGRDAQRLLKSLENKPTEKSRQNALKLKEYFKSFEGKGK</sequence>
<evidence type="ECO:0000313" key="2">
    <source>
        <dbReference type="Proteomes" id="UP000032534"/>
    </source>
</evidence>
<dbReference type="Proteomes" id="UP000032534">
    <property type="component" value="Unassembled WGS sequence"/>
</dbReference>
<name>A0A0D7XAC1_9BACL</name>
<accession>A0A0D7XAC1</accession>
<gene>
    <name evidence="1" type="ORF">QD47_02920</name>
</gene>
<comment type="caution">
    <text evidence="1">The sequence shown here is derived from an EMBL/GenBank/DDBJ whole genome shotgun (WGS) entry which is preliminary data.</text>
</comment>
<proteinExistence type="predicted"/>
<evidence type="ECO:0000313" key="1">
    <source>
        <dbReference type="EMBL" id="KJD47122.1"/>
    </source>
</evidence>